<evidence type="ECO:0000313" key="1">
    <source>
        <dbReference type="EMBL" id="OCT98903.1"/>
    </source>
</evidence>
<gene>
    <name evidence="1" type="ORF">XELAEV_18011135mg</name>
</gene>
<protein>
    <submittedName>
        <fullName evidence="1">Uncharacterized protein</fullName>
    </submittedName>
</protein>
<accession>A0A974DVV1</accession>
<proteinExistence type="predicted"/>
<sequence>MGISAGTVWKIIHENFDMRKVSAKSVPRMLTSYLPIATGESDPNTMVALWESIKKKRQGKFTVDILLLHNNVQVHKSRQSQAAIQKCGLQQLNHPPYRVTWFFRIISCPAF</sequence>
<name>A0A974DVV1_XENLA</name>
<organism evidence="1 2">
    <name type="scientific">Xenopus laevis</name>
    <name type="common">African clawed frog</name>
    <dbReference type="NCBI Taxonomy" id="8355"/>
    <lineage>
        <taxon>Eukaryota</taxon>
        <taxon>Metazoa</taxon>
        <taxon>Chordata</taxon>
        <taxon>Craniata</taxon>
        <taxon>Vertebrata</taxon>
        <taxon>Euteleostomi</taxon>
        <taxon>Amphibia</taxon>
        <taxon>Batrachia</taxon>
        <taxon>Anura</taxon>
        <taxon>Pipoidea</taxon>
        <taxon>Pipidae</taxon>
        <taxon>Xenopodinae</taxon>
        <taxon>Xenopus</taxon>
        <taxon>Xenopus</taxon>
    </lineage>
</organism>
<dbReference type="EMBL" id="CM004467">
    <property type="protein sequence ID" value="OCT98903.1"/>
    <property type="molecule type" value="Genomic_DNA"/>
</dbReference>
<reference evidence="2" key="1">
    <citation type="journal article" date="2016" name="Nature">
        <title>Genome evolution in the allotetraploid frog Xenopus laevis.</title>
        <authorList>
            <person name="Session A.M."/>
            <person name="Uno Y."/>
            <person name="Kwon T."/>
            <person name="Chapman J.A."/>
            <person name="Toyoda A."/>
            <person name="Takahashi S."/>
            <person name="Fukui A."/>
            <person name="Hikosaka A."/>
            <person name="Suzuki A."/>
            <person name="Kondo M."/>
            <person name="van Heeringen S.J."/>
            <person name="Quigley I."/>
            <person name="Heinz S."/>
            <person name="Ogino H."/>
            <person name="Ochi H."/>
            <person name="Hellsten U."/>
            <person name="Lyons J.B."/>
            <person name="Simakov O."/>
            <person name="Putnam N."/>
            <person name="Stites J."/>
            <person name="Kuroki Y."/>
            <person name="Tanaka T."/>
            <person name="Michiue T."/>
            <person name="Watanabe M."/>
            <person name="Bogdanovic O."/>
            <person name="Lister R."/>
            <person name="Georgiou G."/>
            <person name="Paranjpe S.S."/>
            <person name="van Kruijsbergen I."/>
            <person name="Shu S."/>
            <person name="Carlson J."/>
            <person name="Kinoshita T."/>
            <person name="Ohta Y."/>
            <person name="Mawaribuchi S."/>
            <person name="Jenkins J."/>
            <person name="Grimwood J."/>
            <person name="Schmutz J."/>
            <person name="Mitros T."/>
            <person name="Mozaffari S.V."/>
            <person name="Suzuki Y."/>
            <person name="Haramoto Y."/>
            <person name="Yamamoto T.S."/>
            <person name="Takagi C."/>
            <person name="Heald R."/>
            <person name="Miller K."/>
            <person name="Haudenschild C."/>
            <person name="Kitzman J."/>
            <person name="Nakayama T."/>
            <person name="Izutsu Y."/>
            <person name="Robert J."/>
            <person name="Fortriede J."/>
            <person name="Burns K."/>
            <person name="Lotay V."/>
            <person name="Karimi K."/>
            <person name="Yasuoka Y."/>
            <person name="Dichmann D.S."/>
            <person name="Flajnik M.F."/>
            <person name="Houston D.W."/>
            <person name="Shendure J."/>
            <person name="DuPasquier L."/>
            <person name="Vize P.D."/>
            <person name="Zorn A.M."/>
            <person name="Ito M."/>
            <person name="Marcotte E.M."/>
            <person name="Wallingford J.B."/>
            <person name="Ito Y."/>
            <person name="Asashima M."/>
            <person name="Ueno N."/>
            <person name="Matsuda Y."/>
            <person name="Veenstra G.J."/>
            <person name="Fujiyama A."/>
            <person name="Harland R.M."/>
            <person name="Taira M."/>
            <person name="Rokhsar D.S."/>
        </authorList>
    </citation>
    <scope>NUCLEOTIDE SEQUENCE [LARGE SCALE GENOMIC DNA]</scope>
    <source>
        <strain evidence="2">J</strain>
    </source>
</reference>
<dbReference type="Gene3D" id="3.30.420.10">
    <property type="entry name" value="Ribonuclease H-like superfamily/Ribonuclease H"/>
    <property type="match status" value="1"/>
</dbReference>
<dbReference type="InterPro" id="IPR036397">
    <property type="entry name" value="RNaseH_sf"/>
</dbReference>
<dbReference type="Proteomes" id="UP000694892">
    <property type="component" value="Chromosome 1S"/>
</dbReference>
<dbReference type="AlphaFoldDB" id="A0A974DVV1"/>
<dbReference type="GO" id="GO:0003676">
    <property type="term" value="F:nucleic acid binding"/>
    <property type="evidence" value="ECO:0007669"/>
    <property type="project" value="InterPro"/>
</dbReference>
<evidence type="ECO:0000313" key="2">
    <source>
        <dbReference type="Proteomes" id="UP000694892"/>
    </source>
</evidence>